<reference evidence="3" key="1">
    <citation type="journal article" date="2019" name="Int. J. Syst. Evol. Microbiol.">
        <title>The Global Catalogue of Microorganisms (GCM) 10K type strain sequencing project: providing services to taxonomists for standard genome sequencing and annotation.</title>
        <authorList>
            <consortium name="The Broad Institute Genomics Platform"/>
            <consortium name="The Broad Institute Genome Sequencing Center for Infectious Disease"/>
            <person name="Wu L."/>
            <person name="Ma J."/>
        </authorList>
    </citation>
    <scope>NUCLEOTIDE SEQUENCE [LARGE SCALE GENOMIC DNA]</scope>
    <source>
        <strain evidence="3">CCUG 55074</strain>
    </source>
</reference>
<name>A0ABW3T4G9_9CAUL</name>
<dbReference type="Gene3D" id="3.40.50.300">
    <property type="entry name" value="P-loop containing nucleotide triphosphate hydrolases"/>
    <property type="match status" value="1"/>
</dbReference>
<protein>
    <recommendedName>
        <fullName evidence="4">Exonuclease SbcC</fullName>
    </recommendedName>
</protein>
<dbReference type="Proteomes" id="UP001597216">
    <property type="component" value="Unassembled WGS sequence"/>
</dbReference>
<dbReference type="InterPro" id="IPR027417">
    <property type="entry name" value="P-loop_NTPase"/>
</dbReference>
<sequence length="851" mass="92264">MDAAAAEVRDAEARLAQWDALIQRLRRLEGLAAAAGALSRSQIIEAAADLRRRLSEIEPSVGDIEPPAEVSADLVQIADLLLEAKLAIETRARALASLDGLPAQYADTQARMARETQELQVLEARHRENQIALAAAIARAEQLERERRQHEDRAQRLDERVRLLQAAQSDLSEKTEAEARASSIQTAIAAAEQALDAARRGLVEVEGELAAWRVAREAVAVAEARLASAELIVTEATPLTQLQAAHEAAVARRQTAFDAARTFDASAFEAATAEAAKDVQAREADLLELRERVGVISAAVASLAAHLTDHDLDCPVCHTPFPEGELKRLAQLSAKETDETLPQAQRSLEEALARQREAQEGLNGAARASASLATAETEVAQSQALLEALRNLVAAKLQVLDPTADLLGMAHARRSSAKTDLESARRALASEEPLAVERQQRRTLRREDVQRLEAQLQQLKAERVRADADRTAAEARYQVRLGEEGVDPATLPDLTAQTQADHDRALAALEGAQAALLVSAEAASALSAEGMGLAGQISGKQQAQADLRLEQDRFADLWSAAGLTGPPRQGSLQAQVADLQARRTTVETLEAERRRLGEALQVAARQEELENVRRAMEKESAGETVEAHRLALRGAADAARAGSQRVVAVQNAILGLSERLKDATQSYSTDFLEPLNALIAAYNDALLTDPGTSVALNTDYFADRSEFNTHLREKSRAGEQAVDRPVNPRLILSEGQLAANGFSILCSASTYYPWSRWRALLLDDPLQHNDVIHAAAFSDVMRNLVELEGYQVMMSSHDRAETEFLERKFTAAQLPCTVVQLISDSPTGVAYEVRNNVIAREALQAAELRAG</sequence>
<dbReference type="SUPFAM" id="SSF52540">
    <property type="entry name" value="P-loop containing nucleoside triphosphate hydrolases"/>
    <property type="match status" value="1"/>
</dbReference>
<keyword evidence="1" id="KW-0175">Coiled coil</keyword>
<dbReference type="PANTHER" id="PTHR32114">
    <property type="entry name" value="ABC TRANSPORTER ABCH.3"/>
    <property type="match status" value="1"/>
</dbReference>
<feature type="coiled-coil region" evidence="1">
    <location>
        <begin position="105"/>
        <end position="208"/>
    </location>
</feature>
<accession>A0ABW3T4G9</accession>
<feature type="coiled-coil region" evidence="1">
    <location>
        <begin position="442"/>
        <end position="476"/>
    </location>
</feature>
<organism evidence="2 3">
    <name type="scientific">Phenylobacterium conjunctum</name>
    <dbReference type="NCBI Taxonomy" id="1298959"/>
    <lineage>
        <taxon>Bacteria</taxon>
        <taxon>Pseudomonadati</taxon>
        <taxon>Pseudomonadota</taxon>
        <taxon>Alphaproteobacteria</taxon>
        <taxon>Caulobacterales</taxon>
        <taxon>Caulobacteraceae</taxon>
        <taxon>Phenylobacterium</taxon>
    </lineage>
</organism>
<evidence type="ECO:0000313" key="2">
    <source>
        <dbReference type="EMBL" id="MFD1191575.1"/>
    </source>
</evidence>
<evidence type="ECO:0000313" key="3">
    <source>
        <dbReference type="Proteomes" id="UP001597216"/>
    </source>
</evidence>
<dbReference type="EMBL" id="JBHTLQ010000030">
    <property type="protein sequence ID" value="MFD1191575.1"/>
    <property type="molecule type" value="Genomic_DNA"/>
</dbReference>
<evidence type="ECO:0008006" key="4">
    <source>
        <dbReference type="Google" id="ProtNLM"/>
    </source>
</evidence>
<feature type="coiled-coil region" evidence="1">
    <location>
        <begin position="1"/>
        <end position="28"/>
    </location>
</feature>
<comment type="caution">
    <text evidence="2">The sequence shown here is derived from an EMBL/GenBank/DDBJ whole genome shotgun (WGS) entry which is preliminary data.</text>
</comment>
<gene>
    <name evidence="2" type="ORF">ACFQ27_13375</name>
</gene>
<dbReference type="RefSeq" id="WP_377353925.1">
    <property type="nucleotide sequence ID" value="NZ_JBHTLQ010000030.1"/>
</dbReference>
<keyword evidence="3" id="KW-1185">Reference proteome</keyword>
<feature type="coiled-coil region" evidence="1">
    <location>
        <begin position="334"/>
        <end position="392"/>
    </location>
</feature>
<evidence type="ECO:0000256" key="1">
    <source>
        <dbReference type="SAM" id="Coils"/>
    </source>
</evidence>
<dbReference type="PANTHER" id="PTHR32114:SF2">
    <property type="entry name" value="ABC TRANSPORTER ABCH.3"/>
    <property type="match status" value="1"/>
</dbReference>
<feature type="coiled-coil region" evidence="1">
    <location>
        <begin position="586"/>
        <end position="619"/>
    </location>
</feature>
<proteinExistence type="predicted"/>